<reference evidence="13" key="1">
    <citation type="submission" date="2019-11" db="EMBL/GenBank/DDBJ databases">
        <authorList>
            <person name="Feng L."/>
        </authorList>
    </citation>
    <scope>NUCLEOTIDE SEQUENCE</scope>
    <source>
        <strain evidence="13">AodontolyticusLFYP35</strain>
    </source>
</reference>
<dbReference type="InterPro" id="IPR047084">
    <property type="entry name" value="GFAT_N"/>
</dbReference>
<evidence type="ECO:0000256" key="9">
    <source>
        <dbReference type="ARBA" id="ARBA00022962"/>
    </source>
</evidence>
<feature type="initiator methionine" description="Removed" evidence="10">
    <location>
        <position position="1"/>
    </location>
</feature>
<dbReference type="HAMAP" id="MF_00164">
    <property type="entry name" value="GlmS"/>
    <property type="match status" value="1"/>
</dbReference>
<dbReference type="FunFam" id="3.40.50.10490:FF:000001">
    <property type="entry name" value="Glutamine--fructose-6-phosphate aminotransferase [isomerizing]"/>
    <property type="match status" value="1"/>
</dbReference>
<evidence type="ECO:0000313" key="13">
    <source>
        <dbReference type="EMBL" id="VYS80608.1"/>
    </source>
</evidence>
<dbReference type="AlphaFoldDB" id="A0A6N2RJK6"/>
<dbReference type="InterPro" id="IPR035466">
    <property type="entry name" value="GlmS/AgaS_SIS"/>
</dbReference>
<dbReference type="InterPro" id="IPR035490">
    <property type="entry name" value="GlmS/FrlB_SIS"/>
</dbReference>
<dbReference type="PROSITE" id="PS51464">
    <property type="entry name" value="SIS"/>
    <property type="match status" value="2"/>
</dbReference>
<dbReference type="GO" id="GO:0005829">
    <property type="term" value="C:cytosol"/>
    <property type="evidence" value="ECO:0007669"/>
    <property type="project" value="TreeGrafter"/>
</dbReference>
<gene>
    <name evidence="13" type="primary">glmS_2</name>
    <name evidence="10" type="synonym">glmS</name>
    <name evidence="13" type="ORF">AOLFYP35_00372</name>
</gene>
<feature type="domain" description="Glutamine amidotransferase type-2" evidence="11">
    <location>
        <begin position="2"/>
        <end position="243"/>
    </location>
</feature>
<comment type="function">
    <text evidence="10">Catalyzes the first step in hexosamine metabolism, converting fructose-6P into glucosamine-6P using glutamine as a nitrogen source.</text>
</comment>
<dbReference type="GO" id="GO:0004360">
    <property type="term" value="F:glutamine-fructose-6-phosphate transaminase (isomerizing) activity"/>
    <property type="evidence" value="ECO:0007669"/>
    <property type="project" value="UniProtKB-UniRule"/>
</dbReference>
<dbReference type="FunFam" id="3.60.20.10:FF:000006">
    <property type="entry name" value="Glutamine--fructose-6-phosphate aminotransferase [isomerizing]"/>
    <property type="match status" value="1"/>
</dbReference>
<dbReference type="GO" id="GO:0006002">
    <property type="term" value="P:fructose 6-phosphate metabolic process"/>
    <property type="evidence" value="ECO:0007669"/>
    <property type="project" value="TreeGrafter"/>
</dbReference>
<sequence length="637" mass="68457">MCGIVGHVACQASQRSRQVVLDGLSRLEYRGYDSAGIALASPGKLNVIKAVGKLVNLREAVDQDAPADAFAGIGHTRWATHGRPTVANAHPHVSPDGRFALVHNGIIENADNLRAQLRAQGAVFASETDTEVVVHLLAHAYDQADPASYTGEVAGLSGTDEAVARRLVVAMREVTAKLEGTFTLLALSTESPKVIVAARRSSPLVIGLGEGENFLGSDVLAFIEHTNRAVEIGQDQLVVVSASTVTVIGADGHPVPLKEYEVDFSADRATKGGWPTFMEKEIHEQPRGVADTLADRLDSHEHLALDEVRIPEHVLRGIDKIIMIGCGTASYAGQVARYAIEHWCRIPVEVELSSEFRYRDPVVGEKTLVVAISQSGETMDTIQAIRHAREQGAKVVAIVNTPGSTISRESDAVILTHAGPEIAVASTKAFTSQVTACFILGLYLAQVRGNKYADEIADYMEKLAHVPEAIQKVLDSGETVRQFARTMKDATSVIYLGRHVGYPVALEGALKLKEICYIHAEGFAAGELKHGPIALVDEGQPVVVIVPTPRRPELHAKVLANIQEVRARGARTIVIAEEGDASVDEFAEVVFRVPPVPTLYAPLLTIVPLQIFACELAAVKGLDVDQPRNLAKSVTVE</sequence>
<dbReference type="NCBIfam" id="TIGR01135">
    <property type="entry name" value="glmS"/>
    <property type="match status" value="1"/>
</dbReference>
<dbReference type="PANTHER" id="PTHR10937">
    <property type="entry name" value="GLUCOSAMINE--FRUCTOSE-6-PHOSPHATE AMINOTRANSFERASE, ISOMERIZING"/>
    <property type="match status" value="1"/>
</dbReference>
<dbReference type="GO" id="GO:0097367">
    <property type="term" value="F:carbohydrate derivative binding"/>
    <property type="evidence" value="ECO:0007669"/>
    <property type="project" value="InterPro"/>
</dbReference>
<comment type="catalytic activity">
    <reaction evidence="1 10">
        <text>D-fructose 6-phosphate + L-glutamine = D-glucosamine 6-phosphate + L-glutamate</text>
        <dbReference type="Rhea" id="RHEA:13237"/>
        <dbReference type="ChEBI" id="CHEBI:29985"/>
        <dbReference type="ChEBI" id="CHEBI:58359"/>
        <dbReference type="ChEBI" id="CHEBI:58725"/>
        <dbReference type="ChEBI" id="CHEBI:61527"/>
        <dbReference type="EC" id="2.6.1.16"/>
    </reaction>
</comment>
<dbReference type="GO" id="GO:0006487">
    <property type="term" value="P:protein N-linked glycosylation"/>
    <property type="evidence" value="ECO:0007669"/>
    <property type="project" value="TreeGrafter"/>
</dbReference>
<evidence type="ECO:0000259" key="11">
    <source>
        <dbReference type="PROSITE" id="PS51278"/>
    </source>
</evidence>
<evidence type="ECO:0000256" key="4">
    <source>
        <dbReference type="ARBA" id="ARBA00016090"/>
    </source>
</evidence>
<accession>A0A6N2RJK6</accession>
<evidence type="ECO:0000256" key="6">
    <source>
        <dbReference type="ARBA" id="ARBA00022576"/>
    </source>
</evidence>
<feature type="domain" description="SIS" evidence="12">
    <location>
        <begin position="483"/>
        <end position="627"/>
    </location>
</feature>
<dbReference type="Pfam" id="PF01380">
    <property type="entry name" value="SIS"/>
    <property type="match status" value="2"/>
</dbReference>
<name>A0A6N2RJK6_9ACTO</name>
<dbReference type="InterPro" id="IPR001347">
    <property type="entry name" value="SIS_dom"/>
</dbReference>
<feature type="active site" description="For Fru-6P isomerization activity" evidence="10">
    <location>
        <position position="632"/>
    </location>
</feature>
<dbReference type="NCBIfam" id="NF001484">
    <property type="entry name" value="PRK00331.1"/>
    <property type="match status" value="1"/>
</dbReference>
<protein>
    <recommendedName>
        <fullName evidence="4 10">Glutamine--fructose-6-phosphate aminotransferase [isomerizing]</fullName>
        <ecNumber evidence="3 10">2.6.1.16</ecNumber>
    </recommendedName>
    <alternativeName>
        <fullName evidence="10">D-fructose-6-phosphate amidotransferase</fullName>
    </alternativeName>
    <alternativeName>
        <fullName evidence="10">GFAT</fullName>
    </alternativeName>
    <alternativeName>
        <fullName evidence="10">Glucosamine-6-phosphate synthase</fullName>
    </alternativeName>
    <alternativeName>
        <fullName evidence="10">Hexosephosphate aminotransferase</fullName>
    </alternativeName>
    <alternativeName>
        <fullName evidence="10">L-glutamine--D-fructose-6-phosphate amidotransferase</fullName>
    </alternativeName>
</protein>
<dbReference type="GO" id="GO:0006047">
    <property type="term" value="P:UDP-N-acetylglucosamine metabolic process"/>
    <property type="evidence" value="ECO:0007669"/>
    <property type="project" value="TreeGrafter"/>
</dbReference>
<evidence type="ECO:0000256" key="3">
    <source>
        <dbReference type="ARBA" id="ARBA00012916"/>
    </source>
</evidence>
<keyword evidence="5 10" id="KW-0963">Cytoplasm</keyword>
<evidence type="ECO:0000256" key="5">
    <source>
        <dbReference type="ARBA" id="ARBA00022490"/>
    </source>
</evidence>
<comment type="subcellular location">
    <subcellularLocation>
        <location evidence="2 10">Cytoplasm</location>
    </subcellularLocation>
</comment>
<dbReference type="SUPFAM" id="SSF53697">
    <property type="entry name" value="SIS domain"/>
    <property type="match status" value="1"/>
</dbReference>
<dbReference type="CDD" id="cd00714">
    <property type="entry name" value="GFAT"/>
    <property type="match status" value="1"/>
</dbReference>
<comment type="subunit">
    <text evidence="10">Homodimer.</text>
</comment>
<dbReference type="EC" id="2.6.1.16" evidence="3 10"/>
<keyword evidence="7 10" id="KW-0808">Transferase</keyword>
<organism evidence="13">
    <name type="scientific">Schaalia odontolytica</name>
    <dbReference type="NCBI Taxonomy" id="1660"/>
    <lineage>
        <taxon>Bacteria</taxon>
        <taxon>Bacillati</taxon>
        <taxon>Actinomycetota</taxon>
        <taxon>Actinomycetes</taxon>
        <taxon>Actinomycetales</taxon>
        <taxon>Actinomycetaceae</taxon>
        <taxon>Schaalia</taxon>
    </lineage>
</organism>
<dbReference type="PROSITE" id="PS51278">
    <property type="entry name" value="GATASE_TYPE_2"/>
    <property type="match status" value="1"/>
</dbReference>
<keyword evidence="9" id="KW-0315">Glutamine amidotransferase</keyword>
<keyword evidence="8" id="KW-0677">Repeat</keyword>
<dbReference type="GO" id="GO:0005975">
    <property type="term" value="P:carbohydrate metabolic process"/>
    <property type="evidence" value="ECO:0007669"/>
    <property type="project" value="UniProtKB-UniRule"/>
</dbReference>
<evidence type="ECO:0000256" key="8">
    <source>
        <dbReference type="ARBA" id="ARBA00022737"/>
    </source>
</evidence>
<dbReference type="CDD" id="cd05009">
    <property type="entry name" value="SIS_GlmS_GlmD_2"/>
    <property type="match status" value="1"/>
</dbReference>
<dbReference type="SUPFAM" id="SSF56235">
    <property type="entry name" value="N-terminal nucleophile aminohydrolases (Ntn hydrolases)"/>
    <property type="match status" value="1"/>
</dbReference>
<dbReference type="InterPro" id="IPR046348">
    <property type="entry name" value="SIS_dom_sf"/>
</dbReference>
<dbReference type="CDD" id="cd05008">
    <property type="entry name" value="SIS_GlmS_GlmD_1"/>
    <property type="match status" value="1"/>
</dbReference>
<evidence type="ECO:0000256" key="10">
    <source>
        <dbReference type="HAMAP-Rule" id="MF_00164"/>
    </source>
</evidence>
<dbReference type="InterPro" id="IPR017932">
    <property type="entry name" value="GATase_2_dom"/>
</dbReference>
<dbReference type="PANTHER" id="PTHR10937:SF0">
    <property type="entry name" value="GLUTAMINE--FRUCTOSE-6-PHOSPHATE TRANSAMINASE (ISOMERIZING)"/>
    <property type="match status" value="1"/>
</dbReference>
<evidence type="ECO:0000256" key="1">
    <source>
        <dbReference type="ARBA" id="ARBA00001031"/>
    </source>
</evidence>
<dbReference type="Pfam" id="PF13522">
    <property type="entry name" value="GATase_6"/>
    <property type="match status" value="1"/>
</dbReference>
<feature type="active site" description="Nucleophile; for GATase activity" evidence="10">
    <location>
        <position position="2"/>
    </location>
</feature>
<evidence type="ECO:0000256" key="7">
    <source>
        <dbReference type="ARBA" id="ARBA00022679"/>
    </source>
</evidence>
<dbReference type="InterPro" id="IPR005855">
    <property type="entry name" value="GFAT"/>
</dbReference>
<evidence type="ECO:0000259" key="12">
    <source>
        <dbReference type="PROSITE" id="PS51464"/>
    </source>
</evidence>
<evidence type="ECO:0000256" key="2">
    <source>
        <dbReference type="ARBA" id="ARBA00004496"/>
    </source>
</evidence>
<dbReference type="Gene3D" id="3.40.50.10490">
    <property type="entry name" value="Glucose-6-phosphate isomerase like protein, domain 1"/>
    <property type="match status" value="2"/>
</dbReference>
<dbReference type="EMBL" id="CACRSM010000002">
    <property type="protein sequence ID" value="VYS80608.1"/>
    <property type="molecule type" value="Genomic_DNA"/>
</dbReference>
<dbReference type="Gene3D" id="3.60.20.10">
    <property type="entry name" value="Glutamine Phosphoribosylpyrophosphate, subunit 1, domain 1"/>
    <property type="match status" value="1"/>
</dbReference>
<keyword evidence="6 10" id="KW-0032">Aminotransferase</keyword>
<proteinExistence type="inferred from homology"/>
<feature type="domain" description="SIS" evidence="12">
    <location>
        <begin position="310"/>
        <end position="450"/>
    </location>
</feature>
<dbReference type="InterPro" id="IPR029055">
    <property type="entry name" value="Ntn_hydrolases_N"/>
</dbReference>